<dbReference type="FunFam" id="3.30.710.10:FF:000039">
    <property type="entry name" value="Zinc finger and BTB domain containing 20"/>
    <property type="match status" value="1"/>
</dbReference>
<evidence type="ECO:0000256" key="10">
    <source>
        <dbReference type="ARBA" id="ARBA00023125"/>
    </source>
</evidence>
<feature type="compositionally biased region" description="Polar residues" evidence="18">
    <location>
        <begin position="260"/>
        <end position="287"/>
    </location>
</feature>
<feature type="domain" description="C2H2-type" evidence="20">
    <location>
        <begin position="708"/>
        <end position="735"/>
    </location>
</feature>
<dbReference type="InterPro" id="IPR013087">
    <property type="entry name" value="Znf_C2H2_type"/>
</dbReference>
<keyword evidence="11" id="KW-0804">Transcription</keyword>
<keyword evidence="10" id="KW-0238">DNA-binding</keyword>
<evidence type="ECO:0000256" key="11">
    <source>
        <dbReference type="ARBA" id="ARBA00023163"/>
    </source>
</evidence>
<evidence type="ECO:0000256" key="7">
    <source>
        <dbReference type="ARBA" id="ARBA00022833"/>
    </source>
</evidence>
<protein>
    <recommendedName>
        <fullName evidence="15">Zinc finger and BTB domain-containing protein 20</fullName>
    </recommendedName>
    <alternativeName>
        <fullName evidence="16">Zinc finger protein 288</fullName>
    </alternativeName>
</protein>
<dbReference type="SMART" id="SM00225">
    <property type="entry name" value="BTB"/>
    <property type="match status" value="1"/>
</dbReference>
<feature type="domain" description="BTB" evidence="19">
    <location>
        <begin position="157"/>
        <end position="220"/>
    </location>
</feature>
<dbReference type="InterPro" id="IPR011333">
    <property type="entry name" value="SKP1/BTB/POZ_sf"/>
</dbReference>
<dbReference type="FunFam" id="3.30.160.60:FF:000426">
    <property type="entry name" value="Zinc finger and BTB domain-containing protein 20"/>
    <property type="match status" value="1"/>
</dbReference>
<evidence type="ECO:0000256" key="17">
    <source>
        <dbReference type="PROSITE-ProRule" id="PRU00042"/>
    </source>
</evidence>
<feature type="domain" description="C2H2-type" evidence="20">
    <location>
        <begin position="624"/>
        <end position="651"/>
    </location>
</feature>
<dbReference type="Gene3D" id="3.30.710.10">
    <property type="entry name" value="Potassium Channel Kv1.1, Chain A"/>
    <property type="match status" value="1"/>
</dbReference>
<dbReference type="Gene3D" id="3.30.160.60">
    <property type="entry name" value="Classic Zinc Finger"/>
    <property type="match status" value="4"/>
</dbReference>
<dbReference type="FunFam" id="3.30.160.60:FF:000315">
    <property type="entry name" value="Zinc finger and BTB domain-containing protein 20"/>
    <property type="match status" value="1"/>
</dbReference>
<organism evidence="21 22">
    <name type="scientific">Pelobates cultripes</name>
    <name type="common">Western spadefoot toad</name>
    <dbReference type="NCBI Taxonomy" id="61616"/>
    <lineage>
        <taxon>Eukaryota</taxon>
        <taxon>Metazoa</taxon>
        <taxon>Chordata</taxon>
        <taxon>Craniata</taxon>
        <taxon>Vertebrata</taxon>
        <taxon>Euteleostomi</taxon>
        <taxon>Amphibia</taxon>
        <taxon>Batrachia</taxon>
        <taxon>Anura</taxon>
        <taxon>Pelobatoidea</taxon>
        <taxon>Pelobatidae</taxon>
        <taxon>Pelobates</taxon>
    </lineage>
</organism>
<dbReference type="InterPro" id="IPR000210">
    <property type="entry name" value="BTB/POZ_dom"/>
</dbReference>
<feature type="region of interest" description="Disordered" evidence="18">
    <location>
        <begin position="453"/>
        <end position="494"/>
    </location>
</feature>
<feature type="region of interest" description="Disordered" evidence="18">
    <location>
        <begin position="399"/>
        <end position="441"/>
    </location>
</feature>
<keyword evidence="6 17" id="KW-0863">Zinc-finger</keyword>
<evidence type="ECO:0000256" key="6">
    <source>
        <dbReference type="ARBA" id="ARBA00022771"/>
    </source>
</evidence>
<reference evidence="21" key="1">
    <citation type="submission" date="2022-03" db="EMBL/GenBank/DDBJ databases">
        <authorList>
            <person name="Alioto T."/>
            <person name="Alioto T."/>
            <person name="Gomez Garrido J."/>
        </authorList>
    </citation>
    <scope>NUCLEOTIDE SEQUENCE</scope>
</reference>
<comment type="subcellular location">
    <subcellularLocation>
        <location evidence="1">Nucleus</location>
    </subcellularLocation>
</comment>
<evidence type="ECO:0000256" key="1">
    <source>
        <dbReference type="ARBA" id="ARBA00004123"/>
    </source>
</evidence>
<keyword evidence="2" id="KW-1017">Isopeptide bond</keyword>
<keyword evidence="22" id="KW-1185">Reference proteome</keyword>
<keyword evidence="7" id="KW-0862">Zinc</keyword>
<evidence type="ECO:0000256" key="15">
    <source>
        <dbReference type="ARBA" id="ARBA00071016"/>
    </source>
</evidence>
<evidence type="ECO:0000256" key="9">
    <source>
        <dbReference type="ARBA" id="ARBA00023015"/>
    </source>
</evidence>
<feature type="domain" description="C2H2-type" evidence="20">
    <location>
        <begin position="652"/>
        <end position="679"/>
    </location>
</feature>
<dbReference type="Pfam" id="PF00096">
    <property type="entry name" value="zf-C2H2"/>
    <property type="match status" value="4"/>
</dbReference>
<dbReference type="SMART" id="SM00355">
    <property type="entry name" value="ZnF_C2H2"/>
    <property type="match status" value="4"/>
</dbReference>
<evidence type="ECO:0000256" key="3">
    <source>
        <dbReference type="ARBA" id="ARBA00022553"/>
    </source>
</evidence>
<dbReference type="GO" id="GO:0000978">
    <property type="term" value="F:RNA polymerase II cis-regulatory region sequence-specific DNA binding"/>
    <property type="evidence" value="ECO:0007669"/>
    <property type="project" value="TreeGrafter"/>
</dbReference>
<dbReference type="CDD" id="cd18208">
    <property type="entry name" value="BTB_POZ_ZBTB20_DPZF"/>
    <property type="match status" value="1"/>
</dbReference>
<dbReference type="GO" id="GO:0005634">
    <property type="term" value="C:nucleus"/>
    <property type="evidence" value="ECO:0007669"/>
    <property type="project" value="UniProtKB-SubCell"/>
</dbReference>
<dbReference type="FunFam" id="3.30.160.60:FF:000304">
    <property type="entry name" value="Zinc finger and BTB domain-containing protein 20"/>
    <property type="match status" value="1"/>
</dbReference>
<gene>
    <name evidence="21" type="ORF">PECUL_23A003116</name>
</gene>
<evidence type="ECO:0000256" key="5">
    <source>
        <dbReference type="ARBA" id="ARBA00022737"/>
    </source>
</evidence>
<evidence type="ECO:0000256" key="16">
    <source>
        <dbReference type="ARBA" id="ARBA00079204"/>
    </source>
</evidence>
<comment type="function">
    <text evidence="13">May be a transcription factor that may be involved in hematopoiesis, oncogenesis, and immune responses. Plays a role in postnatal myogenesis, may be involved in the regulation of satellite cells self-renewal.</text>
</comment>
<feature type="compositionally biased region" description="Polar residues" evidence="18">
    <location>
        <begin position="457"/>
        <end position="494"/>
    </location>
</feature>
<keyword evidence="8" id="KW-0832">Ubl conjugation</keyword>
<evidence type="ECO:0000259" key="19">
    <source>
        <dbReference type="PROSITE" id="PS50097"/>
    </source>
</evidence>
<keyword evidence="5" id="KW-0677">Repeat</keyword>
<evidence type="ECO:0000256" key="2">
    <source>
        <dbReference type="ARBA" id="ARBA00022499"/>
    </source>
</evidence>
<dbReference type="GO" id="GO:0008270">
    <property type="term" value="F:zinc ion binding"/>
    <property type="evidence" value="ECO:0007669"/>
    <property type="project" value="UniProtKB-KW"/>
</dbReference>
<feature type="domain" description="C2H2-type" evidence="20">
    <location>
        <begin position="680"/>
        <end position="707"/>
    </location>
</feature>
<dbReference type="SUPFAM" id="SSF54695">
    <property type="entry name" value="POZ domain"/>
    <property type="match status" value="1"/>
</dbReference>
<dbReference type="AlphaFoldDB" id="A0AAD1VJY1"/>
<dbReference type="Proteomes" id="UP001295444">
    <property type="component" value="Chromosome 01"/>
</dbReference>
<dbReference type="InterPro" id="IPR050457">
    <property type="entry name" value="ZnFinger_BTB_dom_contain"/>
</dbReference>
<keyword evidence="3" id="KW-0597">Phosphoprotein</keyword>
<feature type="region of interest" description="Disordered" evidence="18">
    <location>
        <begin position="260"/>
        <end position="288"/>
    </location>
</feature>
<keyword evidence="12" id="KW-0539">Nucleus</keyword>
<evidence type="ECO:0000313" key="22">
    <source>
        <dbReference type="Proteomes" id="UP001295444"/>
    </source>
</evidence>
<evidence type="ECO:0000256" key="18">
    <source>
        <dbReference type="SAM" id="MobiDB-lite"/>
    </source>
</evidence>
<evidence type="ECO:0000256" key="13">
    <source>
        <dbReference type="ARBA" id="ARBA00053801"/>
    </source>
</evidence>
<feature type="region of interest" description="Disordered" evidence="18">
    <location>
        <begin position="355"/>
        <end position="379"/>
    </location>
</feature>
<feature type="compositionally biased region" description="Acidic residues" evidence="18">
    <location>
        <begin position="407"/>
        <end position="420"/>
    </location>
</feature>
<evidence type="ECO:0000256" key="8">
    <source>
        <dbReference type="ARBA" id="ARBA00022843"/>
    </source>
</evidence>
<accession>A0AAD1VJY1</accession>
<dbReference type="FunFam" id="3.30.160.60:FF:000854">
    <property type="entry name" value="zinc finger and BTB domain-containing protein 20 isoform X1"/>
    <property type="match status" value="1"/>
</dbReference>
<comment type="subunit">
    <text evidence="14">Can homodimerize. Binds to DNA.</text>
</comment>
<dbReference type="GO" id="GO:0000981">
    <property type="term" value="F:DNA-binding transcription factor activity, RNA polymerase II-specific"/>
    <property type="evidence" value="ECO:0007669"/>
    <property type="project" value="TreeGrafter"/>
</dbReference>
<keyword evidence="4" id="KW-0479">Metal-binding</keyword>
<dbReference type="PROSITE" id="PS50097">
    <property type="entry name" value="BTB"/>
    <property type="match status" value="1"/>
</dbReference>
<dbReference type="EMBL" id="OW240912">
    <property type="protein sequence ID" value="CAH2218870.1"/>
    <property type="molecule type" value="Genomic_DNA"/>
</dbReference>
<dbReference type="PROSITE" id="PS00028">
    <property type="entry name" value="ZINC_FINGER_C2H2_1"/>
    <property type="match status" value="4"/>
</dbReference>
<evidence type="ECO:0000256" key="14">
    <source>
        <dbReference type="ARBA" id="ARBA00066036"/>
    </source>
</evidence>
<evidence type="ECO:0000313" key="21">
    <source>
        <dbReference type="EMBL" id="CAH2218870.1"/>
    </source>
</evidence>
<sequence length="1013" mass="110478">MNKSTCSLATTLIESHERTCLGDVEVPTVCVTHACPLRKPRRGHLGVKSVLVGKTLRTAENQKASVENEITQPGGGRANLGHPCQNFVALCSGAQSHPLNTFRHQASNHYACRHMGETEGDISCKGMTERIHSINLHNFSNSVLETLNEQRNRGHFCDVTVRIHGSMLRAHRCVLAAGSPFFQDKLLLGYSDIEIPSVVSVHAVQKLIDFMYSGVLRVTQTEALQILTAASILQIKTVIDECTRIVSQNVGGVYALIQDSGQETPRGTPESGTSGQSSDTESGYLQSHRQHSVDRIYSALYTCSMQNGSGERSFYSGALVSHHETAIGLPRQRHMEEPSWITRIHERSQRMERYLSTTPETSHCRKQPRPLRIQKPPDDIHIKQEVEDDYDYYGQQRLQGIERNESEECTEDTDQAEGTESEPKGESFDSGVSSSIGTEPDSVEHQYMPVLSRECQQEPSQAESKYLSSECMENQNQQHLDNSSSSPERSNNVDMDSTVVSVNNSTEKEVIKTSVSQALPTTQIYLRPTETHTSNLRMPITLTSNTQVIGTAGNTYLPTLFTTQAAGSGPKPFLFSLPHTIPGQQTQFVTVPQSGLSTFATQLQTPPPQVGHSTASGQGEKKPYECTLCNKTFTAKQNYVKHMFVHTGEKPHQCSICWRSFSLKDYLIKHMVTHTGVRAYQCSICNKRFTQKSSLNVHMRLHRGEKSYECYICKKKFSHKTLLERHVALHSATNGTASIPVPVPSTGSTPGSAQAPVSIPGQGLPSAPTMALGPVLPSAPNMVSGTALPPASSMVQASVLPSAPSIVQAPVLPPTPNMGQAPALPPVPSMVPSPVLPSAPSMVPAPVLSPASVHATAPVLAPAPALVPAPVLVSALAPTPSLAPALTPASTPGPLLVTRPGPLLETPYVMLRLGVDCIMREIGGFRSRVPLIHTGWSCFCGTALHRLGNEDSKKPYHGFEQHPRSLLPTIKSAVSSEEVGYECSDVLSVHLISVNFYFYFLQQNIPLPHYTYR</sequence>
<evidence type="ECO:0000256" key="12">
    <source>
        <dbReference type="ARBA" id="ARBA00023242"/>
    </source>
</evidence>
<dbReference type="PROSITE" id="PS50157">
    <property type="entry name" value="ZINC_FINGER_C2H2_2"/>
    <property type="match status" value="4"/>
</dbReference>
<evidence type="ECO:0000256" key="4">
    <source>
        <dbReference type="ARBA" id="ARBA00022723"/>
    </source>
</evidence>
<name>A0AAD1VJY1_PELCU</name>
<evidence type="ECO:0000259" key="20">
    <source>
        <dbReference type="PROSITE" id="PS50157"/>
    </source>
</evidence>
<dbReference type="Pfam" id="PF00651">
    <property type="entry name" value="BTB"/>
    <property type="match status" value="1"/>
</dbReference>
<keyword evidence="9" id="KW-0805">Transcription regulation</keyword>
<dbReference type="PANTHER" id="PTHR46105">
    <property type="entry name" value="AGAP004733-PA"/>
    <property type="match status" value="1"/>
</dbReference>
<dbReference type="PANTHER" id="PTHR46105:SF22">
    <property type="entry name" value="ZINC FINGER AND BTB DOMAIN CONTAINING 45"/>
    <property type="match status" value="1"/>
</dbReference>
<dbReference type="SUPFAM" id="SSF57667">
    <property type="entry name" value="beta-beta-alpha zinc fingers"/>
    <property type="match status" value="2"/>
</dbReference>
<proteinExistence type="predicted"/>
<dbReference type="InterPro" id="IPR036236">
    <property type="entry name" value="Znf_C2H2_sf"/>
</dbReference>